<keyword evidence="2" id="KW-1185">Reference proteome</keyword>
<protein>
    <submittedName>
        <fullName evidence="1">Uncharacterized protein</fullName>
    </submittedName>
</protein>
<organism evidence="1 2">
    <name type="scientific">Hansschlegelia beijingensis</name>
    <dbReference type="NCBI Taxonomy" id="1133344"/>
    <lineage>
        <taxon>Bacteria</taxon>
        <taxon>Pseudomonadati</taxon>
        <taxon>Pseudomonadota</taxon>
        <taxon>Alphaproteobacteria</taxon>
        <taxon>Hyphomicrobiales</taxon>
        <taxon>Methylopilaceae</taxon>
        <taxon>Hansschlegelia</taxon>
    </lineage>
</organism>
<dbReference type="RefSeq" id="WP_183396113.1">
    <property type="nucleotide sequence ID" value="NZ_JACIDR010000005.1"/>
</dbReference>
<proteinExistence type="predicted"/>
<dbReference type="Proteomes" id="UP000528964">
    <property type="component" value="Unassembled WGS sequence"/>
</dbReference>
<dbReference type="EMBL" id="JACIDR010000005">
    <property type="protein sequence ID" value="MBB3974265.1"/>
    <property type="molecule type" value="Genomic_DNA"/>
</dbReference>
<dbReference type="AlphaFoldDB" id="A0A7W6D4P5"/>
<evidence type="ECO:0000313" key="1">
    <source>
        <dbReference type="EMBL" id="MBB3974265.1"/>
    </source>
</evidence>
<name>A0A7W6D4P5_9HYPH</name>
<comment type="caution">
    <text evidence="1">The sequence shown here is derived from an EMBL/GenBank/DDBJ whole genome shotgun (WGS) entry which is preliminary data.</text>
</comment>
<reference evidence="1 2" key="1">
    <citation type="submission" date="2020-08" db="EMBL/GenBank/DDBJ databases">
        <title>Genomic Encyclopedia of Type Strains, Phase IV (KMG-IV): sequencing the most valuable type-strain genomes for metagenomic binning, comparative biology and taxonomic classification.</title>
        <authorList>
            <person name="Goeker M."/>
        </authorList>
    </citation>
    <scope>NUCLEOTIDE SEQUENCE [LARGE SCALE GENOMIC DNA]</scope>
    <source>
        <strain evidence="1 2">DSM 25481</strain>
    </source>
</reference>
<accession>A0A7W6D4P5</accession>
<gene>
    <name evidence="1" type="ORF">GGR24_002946</name>
</gene>
<sequence length="259" mass="27881">MMDRAPAADLDAPTVGLTEAAVDAGWLARVRAEPVARPEPPQPRTCWSPLPNRWILEGGLRAFREDLACAGRSTAALKLLAAIAIAADSERFMAPDRMFAAQITHDELNALAGLSRPLVVAAKKFLSARGLVETDQDASTGRTIYVLRGLGSTFGSIHHAGAPARESAVGIAGLRKLSCRRASSLRAMKVYMLLSALRRGEVDSVVTNRAEIVDLTGLREAHVESSLAELKKRKMITMDPRSARVSADAGRFMVRTCPL</sequence>
<evidence type="ECO:0000313" key="2">
    <source>
        <dbReference type="Proteomes" id="UP000528964"/>
    </source>
</evidence>